<sequence>MCGELMLLIMSVIYPDIHSAGLSSPCG</sequence>
<accession>A0A0A9HSH6</accession>
<name>A0A0A9HSH6_ARUDO</name>
<dbReference type="EMBL" id="GBRH01159112">
    <property type="protein sequence ID" value="JAE38784.1"/>
    <property type="molecule type" value="Transcribed_RNA"/>
</dbReference>
<evidence type="ECO:0000313" key="1">
    <source>
        <dbReference type="EMBL" id="JAE38784.1"/>
    </source>
</evidence>
<dbReference type="AlphaFoldDB" id="A0A0A9HSH6"/>
<reference evidence="1" key="2">
    <citation type="journal article" date="2015" name="Data Brief">
        <title>Shoot transcriptome of the giant reed, Arundo donax.</title>
        <authorList>
            <person name="Barrero R.A."/>
            <person name="Guerrero F.D."/>
            <person name="Moolhuijzen P."/>
            <person name="Goolsby J.A."/>
            <person name="Tidwell J."/>
            <person name="Bellgard S.E."/>
            <person name="Bellgard M.I."/>
        </authorList>
    </citation>
    <scope>NUCLEOTIDE SEQUENCE</scope>
    <source>
        <tissue evidence="1">Shoot tissue taken approximately 20 cm above the soil surface</tissue>
    </source>
</reference>
<proteinExistence type="predicted"/>
<protein>
    <submittedName>
        <fullName evidence="1">Uncharacterized protein</fullName>
    </submittedName>
</protein>
<organism evidence="1">
    <name type="scientific">Arundo donax</name>
    <name type="common">Giant reed</name>
    <name type="synonym">Donax arundinaceus</name>
    <dbReference type="NCBI Taxonomy" id="35708"/>
    <lineage>
        <taxon>Eukaryota</taxon>
        <taxon>Viridiplantae</taxon>
        <taxon>Streptophyta</taxon>
        <taxon>Embryophyta</taxon>
        <taxon>Tracheophyta</taxon>
        <taxon>Spermatophyta</taxon>
        <taxon>Magnoliopsida</taxon>
        <taxon>Liliopsida</taxon>
        <taxon>Poales</taxon>
        <taxon>Poaceae</taxon>
        <taxon>PACMAD clade</taxon>
        <taxon>Arundinoideae</taxon>
        <taxon>Arundineae</taxon>
        <taxon>Arundo</taxon>
    </lineage>
</organism>
<reference evidence="1" key="1">
    <citation type="submission" date="2014-09" db="EMBL/GenBank/DDBJ databases">
        <authorList>
            <person name="Magalhaes I.L.F."/>
            <person name="Oliveira U."/>
            <person name="Santos F.R."/>
            <person name="Vidigal T.H.D.A."/>
            <person name="Brescovit A.D."/>
            <person name="Santos A.J."/>
        </authorList>
    </citation>
    <scope>NUCLEOTIDE SEQUENCE</scope>
    <source>
        <tissue evidence="1">Shoot tissue taken approximately 20 cm above the soil surface</tissue>
    </source>
</reference>